<accession>G4CT67</accession>
<dbReference type="STRING" id="1030841.HMPREF9370_2277"/>
<sequence>MFIIYGFQTGIGGIICPSEKLLHLSLIVAKIAFALCLVIK</sequence>
<dbReference type="Proteomes" id="UP000005336">
    <property type="component" value="Unassembled WGS sequence"/>
</dbReference>
<name>G4CT67_9NEIS</name>
<keyword evidence="2" id="KW-1185">Reference proteome</keyword>
<dbReference type="EMBL" id="AGAZ01000074">
    <property type="protein sequence ID" value="EGZ44429.1"/>
    <property type="molecule type" value="Genomic_DNA"/>
</dbReference>
<gene>
    <name evidence="1" type="ORF">HMPREF9370_2277</name>
</gene>
<reference evidence="1 2" key="1">
    <citation type="submission" date="2011-06" db="EMBL/GenBank/DDBJ databases">
        <authorList>
            <person name="Muzny D."/>
            <person name="Qin X."/>
            <person name="Deng J."/>
            <person name="Jiang H."/>
            <person name="Liu Y."/>
            <person name="Qu J."/>
            <person name="Song X.-Z."/>
            <person name="Zhang L."/>
            <person name="Thornton R."/>
            <person name="Coyle M."/>
            <person name="Francisco L."/>
            <person name="Jackson L."/>
            <person name="Javaid M."/>
            <person name="Korchina V."/>
            <person name="Kovar C."/>
            <person name="Mata R."/>
            <person name="Mathew T."/>
            <person name="Ngo R."/>
            <person name="Nguyen L."/>
            <person name="Nguyen N."/>
            <person name="Okwuonu G."/>
            <person name="Ongeri F."/>
            <person name="Pham C."/>
            <person name="Simmons D."/>
            <person name="Wilczek-Boney K."/>
            <person name="Hale W."/>
            <person name="Jakkamsetti A."/>
            <person name="Pham P."/>
            <person name="Ruth R."/>
            <person name="San Lucas F."/>
            <person name="Warren J."/>
            <person name="Zhang J."/>
            <person name="Zhao Z."/>
            <person name="Zhou C."/>
            <person name="Zhu D."/>
            <person name="Lee S."/>
            <person name="Bess C."/>
            <person name="Blankenburg K."/>
            <person name="Forbes L."/>
            <person name="Fu Q."/>
            <person name="Gubbala S."/>
            <person name="Hirani K."/>
            <person name="Jayaseelan J.C."/>
            <person name="Lara F."/>
            <person name="Munidasa M."/>
            <person name="Palculict T."/>
            <person name="Patil S."/>
            <person name="Pu L.-L."/>
            <person name="Saada N."/>
            <person name="Tang L."/>
            <person name="Weissenberger G."/>
            <person name="Zhu Y."/>
            <person name="Hemphill L."/>
            <person name="Shang Y."/>
            <person name="Youmans B."/>
            <person name="Ayvaz T."/>
            <person name="Ross M."/>
            <person name="Santibanez J."/>
            <person name="Aqrawi P."/>
            <person name="Gross S."/>
            <person name="Joshi V."/>
            <person name="Fowler G."/>
            <person name="Nazareth L."/>
            <person name="Reid J."/>
            <person name="Worley K."/>
            <person name="Petrosino J."/>
            <person name="Highlander S."/>
            <person name="Gibbs R."/>
        </authorList>
    </citation>
    <scope>NUCLEOTIDE SEQUENCE [LARGE SCALE GENOMIC DNA]</scope>
    <source>
        <strain evidence="1 2">9715</strain>
    </source>
</reference>
<dbReference type="AlphaFoldDB" id="G4CT67"/>
<dbReference type="PATRIC" id="fig|1030841.3.peg.2265"/>
<evidence type="ECO:0000313" key="1">
    <source>
        <dbReference type="EMBL" id="EGZ44429.1"/>
    </source>
</evidence>
<organism evidence="1 2">
    <name type="scientific">Neisseria wadsworthii 9715</name>
    <dbReference type="NCBI Taxonomy" id="1030841"/>
    <lineage>
        <taxon>Bacteria</taxon>
        <taxon>Pseudomonadati</taxon>
        <taxon>Pseudomonadota</taxon>
        <taxon>Betaproteobacteria</taxon>
        <taxon>Neisseriales</taxon>
        <taxon>Neisseriaceae</taxon>
        <taxon>Neisseria</taxon>
    </lineage>
</organism>
<proteinExistence type="predicted"/>
<comment type="caution">
    <text evidence="1">The sequence shown here is derived from an EMBL/GenBank/DDBJ whole genome shotgun (WGS) entry which is preliminary data.</text>
</comment>
<dbReference type="HOGENOM" id="CLU_3293052_0_0_4"/>
<evidence type="ECO:0000313" key="2">
    <source>
        <dbReference type="Proteomes" id="UP000005336"/>
    </source>
</evidence>
<protein>
    <submittedName>
        <fullName evidence="1">Uncharacterized protein</fullName>
    </submittedName>
</protein>